<keyword evidence="6" id="KW-0444">Lipid biosynthesis</keyword>
<dbReference type="Pfam" id="PF01066">
    <property type="entry name" value="CDP-OH_P_transf"/>
    <property type="match status" value="1"/>
</dbReference>
<dbReference type="PIRSF" id="PIRSF000847">
    <property type="entry name" value="Phos_ph_gly_syn"/>
    <property type="match status" value="1"/>
</dbReference>
<dbReference type="InterPro" id="IPR004570">
    <property type="entry name" value="Phosphatidylglycerol_P_synth"/>
</dbReference>
<keyword evidence="18" id="KW-1185">Reference proteome</keyword>
<accession>A0A2N5X5G3</accession>
<comment type="similarity">
    <text evidence="3 15">Belongs to the CDP-alcohol phosphatidyltransferase class-I family.</text>
</comment>
<evidence type="ECO:0000256" key="1">
    <source>
        <dbReference type="ARBA" id="ARBA00004141"/>
    </source>
</evidence>
<dbReference type="EC" id="2.7.8.5" evidence="4"/>
<keyword evidence="13" id="KW-1208">Phospholipid metabolism</keyword>
<comment type="pathway">
    <text evidence="2">Phospholipid metabolism; phosphatidylglycerol biosynthesis; phosphatidylglycerol from CDP-diacylglycerol: step 1/2.</text>
</comment>
<dbReference type="PANTHER" id="PTHR14269">
    <property type="entry name" value="CDP-DIACYLGLYCEROL--GLYCEROL-3-PHOSPHATE 3-PHOSPHATIDYLTRANSFERASE-RELATED"/>
    <property type="match status" value="1"/>
</dbReference>
<feature type="transmembrane region" description="Helical" evidence="16">
    <location>
        <begin position="7"/>
        <end position="25"/>
    </location>
</feature>
<feature type="transmembrane region" description="Helical" evidence="16">
    <location>
        <begin position="31"/>
        <end position="49"/>
    </location>
</feature>
<gene>
    <name evidence="17" type="ORF">C0039_06885</name>
</gene>
<keyword evidence="12" id="KW-0594">Phospholipid biosynthesis</keyword>
<dbReference type="InterPro" id="IPR048254">
    <property type="entry name" value="CDP_ALCOHOL_P_TRANSF_CS"/>
</dbReference>
<dbReference type="PROSITE" id="PS00379">
    <property type="entry name" value="CDP_ALCOHOL_P_TRANSF"/>
    <property type="match status" value="1"/>
</dbReference>
<dbReference type="AlphaFoldDB" id="A0A2N5X5G3"/>
<evidence type="ECO:0000256" key="2">
    <source>
        <dbReference type="ARBA" id="ARBA00005042"/>
    </source>
</evidence>
<evidence type="ECO:0000256" key="4">
    <source>
        <dbReference type="ARBA" id="ARBA00013170"/>
    </source>
</evidence>
<keyword evidence="8 16" id="KW-0812">Transmembrane</keyword>
<dbReference type="Gene3D" id="1.20.120.1760">
    <property type="match status" value="1"/>
</dbReference>
<comment type="catalytic activity">
    <reaction evidence="14">
        <text>a CDP-1,2-diacyl-sn-glycerol + sn-glycerol 3-phosphate = a 1,2-diacyl-sn-glycero-3-phospho-(1'-sn-glycero-3'-phosphate) + CMP + H(+)</text>
        <dbReference type="Rhea" id="RHEA:12593"/>
        <dbReference type="ChEBI" id="CHEBI:15378"/>
        <dbReference type="ChEBI" id="CHEBI:57597"/>
        <dbReference type="ChEBI" id="CHEBI:58332"/>
        <dbReference type="ChEBI" id="CHEBI:60110"/>
        <dbReference type="ChEBI" id="CHEBI:60377"/>
        <dbReference type="EC" id="2.7.8.5"/>
    </reaction>
</comment>
<dbReference type="GO" id="GO:0008444">
    <property type="term" value="F:CDP-diacylglycerol-glycerol-3-phosphate 3-phosphatidyltransferase activity"/>
    <property type="evidence" value="ECO:0007669"/>
    <property type="project" value="UniProtKB-EC"/>
</dbReference>
<dbReference type="InterPro" id="IPR000462">
    <property type="entry name" value="CDP-OH_P_trans"/>
</dbReference>
<dbReference type="GO" id="GO:0016020">
    <property type="term" value="C:membrane"/>
    <property type="evidence" value="ECO:0007669"/>
    <property type="project" value="UniProtKB-SubCell"/>
</dbReference>
<evidence type="ECO:0000313" key="18">
    <source>
        <dbReference type="Proteomes" id="UP000235005"/>
    </source>
</evidence>
<evidence type="ECO:0000256" key="11">
    <source>
        <dbReference type="ARBA" id="ARBA00023136"/>
    </source>
</evidence>
<keyword evidence="9 16" id="KW-1133">Transmembrane helix</keyword>
<evidence type="ECO:0000256" key="6">
    <source>
        <dbReference type="ARBA" id="ARBA00022516"/>
    </source>
</evidence>
<feature type="transmembrane region" description="Helical" evidence="16">
    <location>
        <begin position="149"/>
        <end position="170"/>
    </location>
</feature>
<reference evidence="17 18" key="1">
    <citation type="submission" date="2018-01" db="EMBL/GenBank/DDBJ databases">
        <title>The draft genome sequence of Halioglobus lutimaris HF004.</title>
        <authorList>
            <person name="Du Z.-J."/>
            <person name="Shi M.-J."/>
        </authorList>
    </citation>
    <scope>NUCLEOTIDE SEQUENCE [LARGE SCALE GENOMIC DNA]</scope>
    <source>
        <strain evidence="17 18">HF004</strain>
    </source>
</reference>
<dbReference type="PANTHER" id="PTHR14269:SF62">
    <property type="entry name" value="CDP-DIACYLGLYCEROL--GLYCEROL-3-PHOSPHATE 3-PHOSPHATIDYLTRANSFERASE 1, CHLOROPLASTIC"/>
    <property type="match status" value="1"/>
</dbReference>
<evidence type="ECO:0000256" key="14">
    <source>
        <dbReference type="ARBA" id="ARBA00048586"/>
    </source>
</evidence>
<keyword evidence="11 16" id="KW-0472">Membrane</keyword>
<comment type="caution">
    <text evidence="17">The sequence shown here is derived from an EMBL/GenBank/DDBJ whole genome shotgun (WGS) entry which is preliminary data.</text>
</comment>
<evidence type="ECO:0000313" key="17">
    <source>
        <dbReference type="EMBL" id="PLW69724.1"/>
    </source>
</evidence>
<feature type="transmembrane region" description="Helical" evidence="16">
    <location>
        <begin position="70"/>
        <end position="92"/>
    </location>
</feature>
<dbReference type="OrthoDB" id="9796672at2"/>
<dbReference type="EMBL" id="PKUS01000005">
    <property type="protein sequence ID" value="PLW69724.1"/>
    <property type="molecule type" value="Genomic_DNA"/>
</dbReference>
<feature type="transmembrane region" description="Helical" evidence="16">
    <location>
        <begin position="98"/>
        <end position="117"/>
    </location>
</feature>
<evidence type="ECO:0000256" key="3">
    <source>
        <dbReference type="ARBA" id="ARBA00010441"/>
    </source>
</evidence>
<protein>
    <recommendedName>
        <fullName evidence="5">CDP-diacylglycerol--glycerol-3-phosphate 3-phosphatidyltransferase</fullName>
        <ecNumber evidence="4">2.7.8.5</ecNumber>
    </recommendedName>
</protein>
<dbReference type="Proteomes" id="UP000235005">
    <property type="component" value="Unassembled WGS sequence"/>
</dbReference>
<evidence type="ECO:0000256" key="5">
    <source>
        <dbReference type="ARBA" id="ARBA00014944"/>
    </source>
</evidence>
<comment type="subcellular location">
    <subcellularLocation>
        <location evidence="1">Membrane</location>
        <topology evidence="1">Multi-pass membrane protein</topology>
    </subcellularLocation>
</comment>
<dbReference type="InterPro" id="IPR043130">
    <property type="entry name" value="CDP-OH_PTrfase_TM_dom"/>
</dbReference>
<evidence type="ECO:0000256" key="13">
    <source>
        <dbReference type="ARBA" id="ARBA00023264"/>
    </source>
</evidence>
<dbReference type="RefSeq" id="WP_101517649.1">
    <property type="nucleotide sequence ID" value="NZ_PKUS01000005.1"/>
</dbReference>
<evidence type="ECO:0000256" key="15">
    <source>
        <dbReference type="RuleBase" id="RU003750"/>
    </source>
</evidence>
<name>A0A2N5X5G3_9GAMM</name>
<evidence type="ECO:0000256" key="16">
    <source>
        <dbReference type="SAM" id="Phobius"/>
    </source>
</evidence>
<evidence type="ECO:0000256" key="10">
    <source>
        <dbReference type="ARBA" id="ARBA00023098"/>
    </source>
</evidence>
<organism evidence="17 18">
    <name type="scientific">Pseudohalioglobus lutimaris</name>
    <dbReference type="NCBI Taxonomy" id="1737061"/>
    <lineage>
        <taxon>Bacteria</taxon>
        <taxon>Pseudomonadati</taxon>
        <taxon>Pseudomonadota</taxon>
        <taxon>Gammaproteobacteria</taxon>
        <taxon>Cellvibrionales</taxon>
        <taxon>Halieaceae</taxon>
        <taxon>Pseudohalioglobus</taxon>
    </lineage>
</organism>
<dbReference type="GO" id="GO:0046474">
    <property type="term" value="P:glycerophospholipid biosynthetic process"/>
    <property type="evidence" value="ECO:0007669"/>
    <property type="project" value="TreeGrafter"/>
</dbReference>
<keyword evidence="10" id="KW-0443">Lipid metabolism</keyword>
<sequence>MLKYLPNALTTLRLLLALPLGLLILRHHYALALWIGLLAGITDALDGFTARRLGYFSQFGAALDPVADKLLIMVTFLCFAQIELVPWYVATIVVGRDLIIVSGALCYRVLVGPIHFAATALSKINMLVQICFCVMLLAAQLTPLIGPQVIQGATVLVLMIAVVSGLDYVVTWTRKAHQNQEPGN</sequence>
<proteinExistence type="inferred from homology"/>
<evidence type="ECO:0000256" key="9">
    <source>
        <dbReference type="ARBA" id="ARBA00022989"/>
    </source>
</evidence>
<evidence type="ECO:0000256" key="7">
    <source>
        <dbReference type="ARBA" id="ARBA00022679"/>
    </source>
</evidence>
<dbReference type="InterPro" id="IPR050324">
    <property type="entry name" value="CDP-alcohol_PTase-I"/>
</dbReference>
<evidence type="ECO:0000256" key="12">
    <source>
        <dbReference type="ARBA" id="ARBA00023209"/>
    </source>
</evidence>
<keyword evidence="7 15" id="KW-0808">Transferase</keyword>
<evidence type="ECO:0000256" key="8">
    <source>
        <dbReference type="ARBA" id="ARBA00022692"/>
    </source>
</evidence>